<keyword evidence="7" id="KW-0670">Pyruvate</keyword>
<dbReference type="Proteomes" id="UP000184278">
    <property type="component" value="Unassembled WGS sequence"/>
</dbReference>
<dbReference type="SUPFAM" id="SSF102114">
    <property type="entry name" value="Radical SAM enzymes"/>
    <property type="match status" value="1"/>
</dbReference>
<dbReference type="Pfam" id="PF04055">
    <property type="entry name" value="Radical_SAM"/>
    <property type="match status" value="1"/>
</dbReference>
<evidence type="ECO:0000256" key="4">
    <source>
        <dbReference type="ARBA" id="ARBA00023014"/>
    </source>
</evidence>
<sequence length="327" mass="36130">MCRVDRTAGQKGFCRESGNPAAARAALHFWEEPCISGQTGSGAVFFSGCNMGCVFCQNYEIAHDEVRKEITQDRLADIFLELQDKKAANINLVTPTHFIPGIVMALESAKNKGLKIPVVYNTSSYENVESLKLLDGLVDIYLPDCKYYSGDLSAKYSKAADYFEKALPAIEEMVRQTGSPSFYMPHVHPGSSSDEDCNKSISADKYNDIVAGDESLEDTESSDYTGPLMKKGTIVRHLLLPGHLDDSIKIVTKLHEKFGDKIYISLMNQYTPMPHSAVFPELTNTVSSDDYDKLIDHAIDIGVENAFIQGDETDKSSFIPAFDYSGL</sequence>
<dbReference type="InterPro" id="IPR040085">
    <property type="entry name" value="MJ0674-like"/>
</dbReference>
<keyword evidence="4 5" id="KW-0411">Iron-sulfur</keyword>
<evidence type="ECO:0000256" key="2">
    <source>
        <dbReference type="ARBA" id="ARBA00022723"/>
    </source>
</evidence>
<keyword evidence="2 5" id="KW-0479">Metal-binding</keyword>
<dbReference type="GO" id="GO:0046872">
    <property type="term" value="F:metal ion binding"/>
    <property type="evidence" value="ECO:0007669"/>
    <property type="project" value="UniProtKB-KW"/>
</dbReference>
<accession>A0A1M5ZYF0</accession>
<evidence type="ECO:0000313" key="8">
    <source>
        <dbReference type="Proteomes" id="UP000184278"/>
    </source>
</evidence>
<evidence type="ECO:0000259" key="6">
    <source>
        <dbReference type="Pfam" id="PF04055"/>
    </source>
</evidence>
<organism evidence="7 8">
    <name type="scientific">Butyrivibrio fibrisolvens DSM 3071</name>
    <dbReference type="NCBI Taxonomy" id="1121131"/>
    <lineage>
        <taxon>Bacteria</taxon>
        <taxon>Bacillati</taxon>
        <taxon>Bacillota</taxon>
        <taxon>Clostridia</taxon>
        <taxon>Lachnospirales</taxon>
        <taxon>Lachnospiraceae</taxon>
        <taxon>Butyrivibrio</taxon>
    </lineage>
</organism>
<dbReference type="PANTHER" id="PTHR43075:SF1">
    <property type="entry name" value="FORMATE LYASE ACTIVATING ENZYME, PUTATIVE (AFU_ORTHOLOGUE AFUA_2G15630)-RELATED"/>
    <property type="match status" value="1"/>
</dbReference>
<dbReference type="EMBL" id="FQXK01000025">
    <property type="protein sequence ID" value="SHI29176.1"/>
    <property type="molecule type" value="Genomic_DNA"/>
</dbReference>
<dbReference type="AlphaFoldDB" id="A0A1M5ZYF0"/>
<keyword evidence="3 5" id="KW-0408">Iron</keyword>
<dbReference type="GeneID" id="89508007"/>
<dbReference type="RefSeq" id="WP_242951196.1">
    <property type="nucleotide sequence ID" value="NZ_FQXK01000025.1"/>
</dbReference>
<keyword evidence="7" id="KW-0456">Lyase</keyword>
<gene>
    <name evidence="7" type="ORF">SAMN02745229_02824</name>
</gene>
<keyword evidence="8" id="KW-1185">Reference proteome</keyword>
<feature type="domain" description="Radical SAM core" evidence="6">
    <location>
        <begin position="45"/>
        <end position="193"/>
    </location>
</feature>
<keyword evidence="1 5" id="KW-0949">S-adenosyl-L-methionine</keyword>
<evidence type="ECO:0000256" key="1">
    <source>
        <dbReference type="ARBA" id="ARBA00022691"/>
    </source>
</evidence>
<dbReference type="InterPro" id="IPR016431">
    <property type="entry name" value="Pyrv-formate_lyase-activ_prd"/>
</dbReference>
<evidence type="ECO:0000256" key="5">
    <source>
        <dbReference type="PIRSR" id="PIRSR004869-50"/>
    </source>
</evidence>
<dbReference type="InterPro" id="IPR007197">
    <property type="entry name" value="rSAM"/>
</dbReference>
<feature type="binding site" evidence="5">
    <location>
        <position position="53"/>
    </location>
    <ligand>
        <name>[4Fe-4S] cluster</name>
        <dbReference type="ChEBI" id="CHEBI:49883"/>
        <note>4Fe-4S-S-AdoMet</note>
    </ligand>
</feature>
<dbReference type="PANTHER" id="PTHR43075">
    <property type="entry name" value="FORMATE LYASE ACTIVATING ENZYME, PUTATIVE (AFU_ORTHOLOGUE AFUA_2G15630)-RELATED"/>
    <property type="match status" value="1"/>
</dbReference>
<dbReference type="PIRSF" id="PIRSF004869">
    <property type="entry name" value="PflX_prd"/>
    <property type="match status" value="1"/>
</dbReference>
<evidence type="ECO:0000256" key="3">
    <source>
        <dbReference type="ARBA" id="ARBA00023004"/>
    </source>
</evidence>
<name>A0A1M5ZYF0_BUTFI</name>
<dbReference type="GO" id="GO:0051536">
    <property type="term" value="F:iron-sulfur cluster binding"/>
    <property type="evidence" value="ECO:0007669"/>
    <property type="project" value="UniProtKB-KW"/>
</dbReference>
<dbReference type="GO" id="GO:0016829">
    <property type="term" value="F:lyase activity"/>
    <property type="evidence" value="ECO:0007669"/>
    <property type="project" value="UniProtKB-KW"/>
</dbReference>
<dbReference type="CDD" id="cd01335">
    <property type="entry name" value="Radical_SAM"/>
    <property type="match status" value="1"/>
</dbReference>
<protein>
    <submittedName>
        <fullName evidence="7">Putative pyruvate formate lyase activating enzyme</fullName>
    </submittedName>
</protein>
<feature type="binding site" evidence="5">
    <location>
        <position position="56"/>
    </location>
    <ligand>
        <name>[4Fe-4S] cluster</name>
        <dbReference type="ChEBI" id="CHEBI:49883"/>
        <note>4Fe-4S-S-AdoMet</note>
    </ligand>
</feature>
<evidence type="ECO:0000313" key="7">
    <source>
        <dbReference type="EMBL" id="SHI29176.1"/>
    </source>
</evidence>
<feature type="binding site" evidence="5">
    <location>
        <position position="49"/>
    </location>
    <ligand>
        <name>[4Fe-4S] cluster</name>
        <dbReference type="ChEBI" id="CHEBI:49883"/>
        <note>4Fe-4S-S-AdoMet</note>
    </ligand>
</feature>
<dbReference type="Gene3D" id="3.20.20.70">
    <property type="entry name" value="Aldolase class I"/>
    <property type="match status" value="1"/>
</dbReference>
<dbReference type="InterPro" id="IPR058240">
    <property type="entry name" value="rSAM_sf"/>
</dbReference>
<reference evidence="8" key="1">
    <citation type="submission" date="2016-11" db="EMBL/GenBank/DDBJ databases">
        <authorList>
            <person name="Varghese N."/>
            <person name="Submissions S."/>
        </authorList>
    </citation>
    <scope>NUCLEOTIDE SEQUENCE [LARGE SCALE GENOMIC DNA]</scope>
    <source>
        <strain evidence="8">DSM 3071</strain>
    </source>
</reference>
<dbReference type="InterPro" id="IPR013785">
    <property type="entry name" value="Aldolase_TIM"/>
</dbReference>
<dbReference type="SFLD" id="SFLDS00029">
    <property type="entry name" value="Radical_SAM"/>
    <property type="match status" value="1"/>
</dbReference>
<comment type="cofactor">
    <cofactor evidence="5">
        <name>[4Fe-4S] cluster</name>
        <dbReference type="ChEBI" id="CHEBI:49883"/>
    </cofactor>
    <text evidence="5">Binds 1 [4Fe-4S] cluster. The cluster is coordinated with 3 cysteines and an exchangeable S-adenosyl-L-methionine.</text>
</comment>
<proteinExistence type="predicted"/>